<dbReference type="PANTHER" id="PTHR24421:SF10">
    <property type="entry name" value="NITRATE_NITRITE SENSOR PROTEIN NARQ"/>
    <property type="match status" value="1"/>
</dbReference>
<organism evidence="7 8">
    <name type="scientific">Streptomyces longisporoflavus</name>
    <dbReference type="NCBI Taxonomy" id="28044"/>
    <lineage>
        <taxon>Bacteria</taxon>
        <taxon>Bacillati</taxon>
        <taxon>Actinomycetota</taxon>
        <taxon>Actinomycetes</taxon>
        <taxon>Kitasatosporales</taxon>
        <taxon>Streptomycetaceae</taxon>
        <taxon>Streptomyces</taxon>
    </lineage>
</organism>
<dbReference type="CDD" id="cd16917">
    <property type="entry name" value="HATPase_UhpB-NarQ-NarX-like"/>
    <property type="match status" value="1"/>
</dbReference>
<evidence type="ECO:0000256" key="5">
    <source>
        <dbReference type="ARBA" id="ARBA00023012"/>
    </source>
</evidence>
<name>A0ABW7R226_9ACTN</name>
<dbReference type="Gene3D" id="3.30.565.10">
    <property type="entry name" value="Histidine kinase-like ATPase, C-terminal domain"/>
    <property type="match status" value="1"/>
</dbReference>
<evidence type="ECO:0000313" key="7">
    <source>
        <dbReference type="EMBL" id="MFH8550998.1"/>
    </source>
</evidence>
<keyword evidence="3" id="KW-0808">Transferase</keyword>
<dbReference type="SUPFAM" id="SSF55874">
    <property type="entry name" value="ATPase domain of HSP90 chaperone/DNA topoisomerase II/histidine kinase"/>
    <property type="match status" value="1"/>
</dbReference>
<evidence type="ECO:0000313" key="8">
    <source>
        <dbReference type="Proteomes" id="UP001610818"/>
    </source>
</evidence>
<keyword evidence="4 7" id="KW-0418">Kinase</keyword>
<feature type="domain" description="Histidine kinase/HSP90-like ATPase" evidence="6">
    <location>
        <begin position="20"/>
        <end position="102"/>
    </location>
</feature>
<proteinExistence type="predicted"/>
<comment type="caution">
    <text evidence="7">The sequence shown here is derived from an EMBL/GenBank/DDBJ whole genome shotgun (WGS) entry which is preliminary data.</text>
</comment>
<evidence type="ECO:0000256" key="2">
    <source>
        <dbReference type="ARBA" id="ARBA00012438"/>
    </source>
</evidence>
<sequence length="110" mass="11195">MTGDVRPLPPGLEVVALRSCQEAPANVRKHAGDGAFASVALAYARGSLFLAVRDTGCGFDPGVPHEGYGLPGLRARAAEFRGTAEVASGPGDGTTVTVLLPIPLAERSAP</sequence>
<dbReference type="GO" id="GO:0016301">
    <property type="term" value="F:kinase activity"/>
    <property type="evidence" value="ECO:0007669"/>
    <property type="project" value="UniProtKB-KW"/>
</dbReference>
<comment type="catalytic activity">
    <reaction evidence="1">
        <text>ATP + protein L-histidine = ADP + protein N-phospho-L-histidine.</text>
        <dbReference type="EC" id="2.7.13.3"/>
    </reaction>
</comment>
<dbReference type="InterPro" id="IPR050482">
    <property type="entry name" value="Sensor_HK_TwoCompSys"/>
</dbReference>
<keyword evidence="8" id="KW-1185">Reference proteome</keyword>
<accession>A0ABW7R226</accession>
<dbReference type="Pfam" id="PF02518">
    <property type="entry name" value="HATPase_c"/>
    <property type="match status" value="1"/>
</dbReference>
<keyword evidence="5" id="KW-0902">Two-component regulatory system</keyword>
<dbReference type="Proteomes" id="UP001610818">
    <property type="component" value="Unassembled WGS sequence"/>
</dbReference>
<reference evidence="7 8" key="1">
    <citation type="submission" date="2024-10" db="EMBL/GenBank/DDBJ databases">
        <title>The Natural Products Discovery Center: Release of the First 8490 Sequenced Strains for Exploring Actinobacteria Biosynthetic Diversity.</title>
        <authorList>
            <person name="Kalkreuter E."/>
            <person name="Kautsar S.A."/>
            <person name="Yang D."/>
            <person name="Bader C.D."/>
            <person name="Teijaro C.N."/>
            <person name="Fluegel L."/>
            <person name="Davis C.M."/>
            <person name="Simpson J.R."/>
            <person name="Lauterbach L."/>
            <person name="Steele A.D."/>
            <person name="Gui C."/>
            <person name="Meng S."/>
            <person name="Li G."/>
            <person name="Viehrig K."/>
            <person name="Ye F."/>
            <person name="Su P."/>
            <person name="Kiefer A.F."/>
            <person name="Nichols A."/>
            <person name="Cepeda A.J."/>
            <person name="Yan W."/>
            <person name="Fan B."/>
            <person name="Jiang Y."/>
            <person name="Adhikari A."/>
            <person name="Zheng C.-J."/>
            <person name="Schuster L."/>
            <person name="Cowan T.M."/>
            <person name="Smanski M.J."/>
            <person name="Chevrette M.G."/>
            <person name="De Carvalho L.P.S."/>
            <person name="Shen B."/>
        </authorList>
    </citation>
    <scope>NUCLEOTIDE SEQUENCE [LARGE SCALE GENOMIC DNA]</scope>
    <source>
        <strain evidence="7 8">NPDC017990</strain>
    </source>
</reference>
<dbReference type="InterPro" id="IPR036890">
    <property type="entry name" value="HATPase_C_sf"/>
</dbReference>
<evidence type="ECO:0000256" key="3">
    <source>
        <dbReference type="ARBA" id="ARBA00022679"/>
    </source>
</evidence>
<dbReference type="InterPro" id="IPR003594">
    <property type="entry name" value="HATPase_dom"/>
</dbReference>
<dbReference type="RefSeq" id="WP_397717699.1">
    <property type="nucleotide sequence ID" value="NZ_JBIRGN010000009.1"/>
</dbReference>
<evidence type="ECO:0000256" key="1">
    <source>
        <dbReference type="ARBA" id="ARBA00000085"/>
    </source>
</evidence>
<dbReference type="EC" id="2.7.13.3" evidence="2"/>
<evidence type="ECO:0000256" key="4">
    <source>
        <dbReference type="ARBA" id="ARBA00022777"/>
    </source>
</evidence>
<protein>
    <recommendedName>
        <fullName evidence="2">histidine kinase</fullName>
        <ecNumber evidence="2">2.7.13.3</ecNumber>
    </recommendedName>
</protein>
<gene>
    <name evidence="7" type="ORF">ACH4F9_39035</name>
</gene>
<evidence type="ECO:0000259" key="6">
    <source>
        <dbReference type="Pfam" id="PF02518"/>
    </source>
</evidence>
<dbReference type="EMBL" id="JBIRGQ010000009">
    <property type="protein sequence ID" value="MFH8550998.1"/>
    <property type="molecule type" value="Genomic_DNA"/>
</dbReference>
<dbReference type="PANTHER" id="PTHR24421">
    <property type="entry name" value="NITRATE/NITRITE SENSOR PROTEIN NARX-RELATED"/>
    <property type="match status" value="1"/>
</dbReference>